<gene>
    <name evidence="2" type="ORF">ACFFNX_20785</name>
</gene>
<evidence type="ECO:0000313" key="2">
    <source>
        <dbReference type="EMBL" id="MFB9834625.1"/>
    </source>
</evidence>
<name>A0ABV5YHU8_9ACTN</name>
<dbReference type="RefSeq" id="WP_378204576.1">
    <property type="nucleotide sequence ID" value="NZ_JBHLZP010000149.1"/>
</dbReference>
<keyword evidence="3" id="KW-1185">Reference proteome</keyword>
<accession>A0ABV5YHU8</accession>
<reference evidence="2 3" key="1">
    <citation type="submission" date="2024-09" db="EMBL/GenBank/DDBJ databases">
        <authorList>
            <person name="Sun Q."/>
            <person name="Mori K."/>
        </authorList>
    </citation>
    <scope>NUCLEOTIDE SEQUENCE [LARGE SCALE GENOMIC DNA]</scope>
    <source>
        <strain evidence="2 3">TBRC 0563</strain>
    </source>
</reference>
<evidence type="ECO:0008006" key="4">
    <source>
        <dbReference type="Google" id="ProtNLM"/>
    </source>
</evidence>
<sequence length="399" mass="42760">MTEELEQALRRTLTAAAERAPKAPPGIGLDSRPARRPRGYPRVALAAAAVALAIGGATVGGRTLLTGMHASGSSKTGASPALHRLKKTAVPAMEKVWPQAIHRVPATLPNGRRFQPLTFLDAHTLLVNTEFSFEKADALYAYDLRKHTTRRITTVVTPAKTKMFASYFTTGDGYVAWAFAGDYGAEVWAAPLAGGEAHRVARTDATTLDHLAIDGGNVYWSLTRSPGVYRAPIAGGTARLVEGTGSAYILQWPWVGSPRDSLGTATNVRFATIKNVRTGETRSARLTDRAAWHCGLTWCVGQTKNFVTEAQRRDGGGRHAIPDVERMMVVPPSLDRFVITKPAGGTIAVYDLKTGLTGDLGVTSGKKQQLGWVVPQEPGNPLYYTVTDGGYVLVDLAAI</sequence>
<keyword evidence="1" id="KW-0472">Membrane</keyword>
<dbReference type="SUPFAM" id="SSF69304">
    <property type="entry name" value="Tricorn protease N-terminal domain"/>
    <property type="match status" value="1"/>
</dbReference>
<dbReference type="Proteomes" id="UP001589627">
    <property type="component" value="Unassembled WGS sequence"/>
</dbReference>
<evidence type="ECO:0000256" key="1">
    <source>
        <dbReference type="SAM" id="Phobius"/>
    </source>
</evidence>
<protein>
    <recommendedName>
        <fullName evidence="4">WD40 repeat domain-containing protein</fullName>
    </recommendedName>
</protein>
<keyword evidence="1" id="KW-0812">Transmembrane</keyword>
<evidence type="ECO:0000313" key="3">
    <source>
        <dbReference type="Proteomes" id="UP001589627"/>
    </source>
</evidence>
<keyword evidence="1" id="KW-1133">Transmembrane helix</keyword>
<dbReference type="EMBL" id="JBHLZP010000149">
    <property type="protein sequence ID" value="MFB9834625.1"/>
    <property type="molecule type" value="Genomic_DNA"/>
</dbReference>
<comment type="caution">
    <text evidence="2">The sequence shown here is derived from an EMBL/GenBank/DDBJ whole genome shotgun (WGS) entry which is preliminary data.</text>
</comment>
<proteinExistence type="predicted"/>
<organism evidence="2 3">
    <name type="scientific">Actinoallomurus acaciae</name>
    <dbReference type="NCBI Taxonomy" id="502577"/>
    <lineage>
        <taxon>Bacteria</taxon>
        <taxon>Bacillati</taxon>
        <taxon>Actinomycetota</taxon>
        <taxon>Actinomycetes</taxon>
        <taxon>Streptosporangiales</taxon>
        <taxon>Thermomonosporaceae</taxon>
        <taxon>Actinoallomurus</taxon>
    </lineage>
</organism>
<feature type="transmembrane region" description="Helical" evidence="1">
    <location>
        <begin position="43"/>
        <end position="65"/>
    </location>
</feature>